<dbReference type="EMBL" id="CAWYQH010000130">
    <property type="protein sequence ID" value="CAK8692752.1"/>
    <property type="molecule type" value="Genomic_DNA"/>
</dbReference>
<evidence type="ECO:0000256" key="1">
    <source>
        <dbReference type="ARBA" id="ARBA00004498"/>
    </source>
</evidence>
<keyword evidence="8" id="KW-0378">Hydrolase</keyword>
<dbReference type="InterPro" id="IPR041645">
    <property type="entry name" value="ADAMTS_CR_2"/>
</dbReference>
<dbReference type="InterPro" id="IPR050439">
    <property type="entry name" value="ADAMTS_ADAMTS-like"/>
</dbReference>
<dbReference type="PANTHER" id="PTHR13723">
    <property type="entry name" value="ADAMTS A DISINTEGRIN AND METALLOPROTEASE WITH THROMBOSPONDIN MOTIFS PROTEASE"/>
    <property type="match status" value="1"/>
</dbReference>
<evidence type="ECO:0000259" key="14">
    <source>
        <dbReference type="PROSITE" id="PS50215"/>
    </source>
</evidence>
<dbReference type="InterPro" id="IPR036383">
    <property type="entry name" value="TSP1_rpt_sf"/>
</dbReference>
<dbReference type="PANTHER" id="PTHR13723:SF293">
    <property type="entry name" value="A DISINTEGRIN AND METALLOPROTEINASE WITH THROMBOSPONDIN MOTIFS 18"/>
    <property type="match status" value="1"/>
</dbReference>
<dbReference type="Pfam" id="PF08686">
    <property type="entry name" value="PLAC"/>
    <property type="match status" value="1"/>
</dbReference>
<evidence type="ECO:0000259" key="15">
    <source>
        <dbReference type="PROSITE" id="PS50900"/>
    </source>
</evidence>
<comment type="caution">
    <text evidence="13">Lacks conserved residue(s) required for the propagation of feature annotation.</text>
</comment>
<evidence type="ECO:0000256" key="8">
    <source>
        <dbReference type="ARBA" id="ARBA00022801"/>
    </source>
</evidence>
<evidence type="ECO:0000256" key="5">
    <source>
        <dbReference type="ARBA" id="ARBA00022723"/>
    </source>
</evidence>
<dbReference type="SUPFAM" id="SSF55486">
    <property type="entry name" value="Metalloproteases ('zincins'), catalytic domain"/>
    <property type="match status" value="1"/>
</dbReference>
<keyword evidence="7" id="KW-0677">Repeat</keyword>
<dbReference type="Pfam" id="PF17771">
    <property type="entry name" value="ADAMTS_CR_2"/>
    <property type="match status" value="1"/>
</dbReference>
<evidence type="ECO:0000256" key="13">
    <source>
        <dbReference type="PROSITE-ProRule" id="PRU00276"/>
    </source>
</evidence>
<feature type="domain" description="PLAC" evidence="15">
    <location>
        <begin position="1245"/>
        <end position="1282"/>
    </location>
</feature>
<evidence type="ECO:0000256" key="4">
    <source>
        <dbReference type="ARBA" id="ARBA00022670"/>
    </source>
</evidence>
<dbReference type="SMART" id="SM00209">
    <property type="entry name" value="TSP1"/>
    <property type="match status" value="6"/>
</dbReference>
<keyword evidence="5 13" id="KW-0479">Metal-binding</keyword>
<evidence type="ECO:0000256" key="6">
    <source>
        <dbReference type="ARBA" id="ARBA00022729"/>
    </source>
</evidence>
<evidence type="ECO:0000256" key="2">
    <source>
        <dbReference type="ARBA" id="ARBA00022525"/>
    </source>
</evidence>
<dbReference type="PROSITE" id="PS50215">
    <property type="entry name" value="ADAM_MEPRO"/>
    <property type="match status" value="1"/>
</dbReference>
<sequence>MLKFWVGGRAVNAPDVARRHRQPFTIATYSFLSVHCLVWSLAIMFCSMDALATASERRIWPSHYTGAHHDLHKRIQQTTHKHLEDFEIVVPALVDQEYRHVTYHVRHKRINRVRRDVIDDIIDTDELGLRYAVSGFGHNFRVHLESNKRLFAPTFSVKRVRRDAEEVLDKSKSMGCHYHGRVTSHKDEIVAMSTCEGLTGLIRTDEDDFIVEPVAPHVNHSFVAPQQPHILYKRQHLDKGKHRLHYCGKKHRYPVTIPESESGRTIKVLSSGEIELEEEDLSSNIRRRRSLDVQGYRENDVDNYVTENAARRPESKNVETLVVADRDMIRNHERDHRDITTYVLTVMNMVSGLFLDRTLDGEVNIVLVGLMLMEDNEGLHLDHKADRSLASFCAWQSNLNQSAGKKPDHSILLTGIDICVSKNSPCETLGLAQVGGMCSERDSCTINEDMGLGLAFTVAHETGHSFGMKHDGQSNFCSKRDGHIMSPTLNGLNGVFTWSACSREAMNDFLSDANSVCLDDHPVPLGKLNFPDRLPGEIYDGEEQCKWQFGVGASLCAFRYKQKKFSICKILWCEREGSNICETKYMPAAEGTQCGMDMWCRRGVCVAQGTPGPQAIDGAWSDYVSWTPCTRTCGGGVQYKKRYCNNPEPRFGGRHCDGRNKIFQMCNTKQCPPSQIDFRSQQCAEFNNRPYRRRYYNWVPFTKYSSFGRDQCELLCKAERYDFFDMLSDQVVDGTPCDASSKNVCIQGKCMHVGCDYVLGSNATEDMCGVCNGDNSTCETVTGTFADTVRRSGYYEVVRIPRGAYSVRIWEERCCTHSYIAIRSAVDTNRYYLNGNWRIDLYGKKTFAGSDWKYNRRVFKSESISTSGPLKEDLIVEVLIIVRNPGISYTYSMQAIDNNLPDLNLVSPKTTPMSPISAWNVTYTTCSQSCGGGTQKSNIFCLTESKILVDDDQCDPSTKPVAQIKHCNTIACPPRWATSEWGQCSRSCDGGFQTRQVTCKEMTSTGDAYTHESRCDVSRKPPRNQKCNERACPTQWHVGPWSKCSHECGRGSRTRSVQCRSGLRVVRNAACDRSKKPKRKESCLIAYCIRKYQWFITAWEQCSATCGTGVQTRELQCSYKNSNGQYRRVGARRCKRVRQPGVSLQKECSLAPCPEQGNSQVTTTSSSRYQQNYRKKHQLHARRSARWIAGTWQKCSVSCGGGYQTRAVRCLQSGQSSNACAHHRKPPSRRSCNTYKCNLAASHENSAVCVDKFSWCSLVPQHGQCNHSYFGLHCCQSCTAAG</sequence>
<dbReference type="Gene3D" id="2.60.120.830">
    <property type="match status" value="1"/>
</dbReference>
<keyword evidence="11" id="KW-1015">Disulfide bond</keyword>
<dbReference type="InterPro" id="IPR010909">
    <property type="entry name" value="PLAC"/>
</dbReference>
<dbReference type="PROSITE" id="PS50092">
    <property type="entry name" value="TSP1"/>
    <property type="match status" value="5"/>
</dbReference>
<keyword evidence="2" id="KW-0964">Secreted</keyword>
<keyword evidence="10" id="KW-0482">Metalloprotease</keyword>
<evidence type="ECO:0000256" key="7">
    <source>
        <dbReference type="ARBA" id="ARBA00022737"/>
    </source>
</evidence>
<feature type="active site" evidence="13">
    <location>
        <position position="461"/>
    </location>
</feature>
<comment type="subcellular location">
    <subcellularLocation>
        <location evidence="1">Secreted</location>
        <location evidence="1">Extracellular space</location>
        <location evidence="1">Extracellular matrix</location>
    </subcellularLocation>
</comment>
<dbReference type="CDD" id="cd04273">
    <property type="entry name" value="ZnMc_ADAMTS_like"/>
    <property type="match status" value="1"/>
</dbReference>
<dbReference type="InterPro" id="IPR024079">
    <property type="entry name" value="MetalloPept_cat_dom_sf"/>
</dbReference>
<dbReference type="Pfam" id="PF19030">
    <property type="entry name" value="TSP1_ADAMTS"/>
    <property type="match status" value="5"/>
</dbReference>
<keyword evidence="4" id="KW-0645">Protease</keyword>
<keyword evidence="12" id="KW-0325">Glycoprotein</keyword>
<proteinExistence type="predicted"/>
<dbReference type="Gene3D" id="3.40.1620.60">
    <property type="match status" value="1"/>
</dbReference>
<dbReference type="Gene3D" id="2.20.100.10">
    <property type="entry name" value="Thrombospondin type-1 (TSP1) repeat"/>
    <property type="match status" value="6"/>
</dbReference>
<evidence type="ECO:0000313" key="17">
    <source>
        <dbReference type="Proteomes" id="UP001642483"/>
    </source>
</evidence>
<dbReference type="Pfam" id="PF01562">
    <property type="entry name" value="Pep_M12B_propep"/>
    <property type="match status" value="1"/>
</dbReference>
<evidence type="ECO:0000256" key="9">
    <source>
        <dbReference type="ARBA" id="ARBA00022833"/>
    </source>
</evidence>
<feature type="domain" description="Peptidase M12B" evidence="14">
    <location>
        <begin position="316"/>
        <end position="522"/>
    </location>
</feature>
<reference evidence="16 17" key="1">
    <citation type="submission" date="2024-02" db="EMBL/GenBank/DDBJ databases">
        <authorList>
            <person name="Daric V."/>
            <person name="Darras S."/>
        </authorList>
    </citation>
    <scope>NUCLEOTIDE SEQUENCE [LARGE SCALE GENOMIC DNA]</scope>
</reference>
<evidence type="ECO:0000256" key="10">
    <source>
        <dbReference type="ARBA" id="ARBA00023049"/>
    </source>
</evidence>
<dbReference type="InterPro" id="IPR010294">
    <property type="entry name" value="ADAMTS_spacer1"/>
</dbReference>
<dbReference type="InterPro" id="IPR013273">
    <property type="entry name" value="ADAMTS/ADAMTS-like"/>
</dbReference>
<keyword evidence="3" id="KW-0272">Extracellular matrix</keyword>
<feature type="binding site" evidence="13">
    <location>
        <position position="460"/>
    </location>
    <ligand>
        <name>Zn(2+)</name>
        <dbReference type="ChEBI" id="CHEBI:29105"/>
        <note>catalytic</note>
    </ligand>
</feature>
<keyword evidence="17" id="KW-1185">Reference proteome</keyword>
<protein>
    <recommendedName>
        <fullName evidence="18">A disintegrin and metalloproteinase with thrombospondin motifs 18</fullName>
    </recommendedName>
</protein>
<dbReference type="InterPro" id="IPR001590">
    <property type="entry name" value="Peptidase_M12B"/>
</dbReference>
<keyword evidence="6" id="KW-0732">Signal</keyword>
<gene>
    <name evidence="16" type="ORF">CVLEPA_LOCUS25996</name>
</gene>
<dbReference type="Proteomes" id="UP001642483">
    <property type="component" value="Unassembled WGS sequence"/>
</dbReference>
<evidence type="ECO:0000256" key="3">
    <source>
        <dbReference type="ARBA" id="ARBA00022530"/>
    </source>
</evidence>
<dbReference type="PROSITE" id="PS50900">
    <property type="entry name" value="PLAC"/>
    <property type="match status" value="1"/>
</dbReference>
<dbReference type="Gene3D" id="3.40.390.10">
    <property type="entry name" value="Collagenase (Catalytic Domain)"/>
    <property type="match status" value="1"/>
</dbReference>
<dbReference type="PRINTS" id="PR01857">
    <property type="entry name" value="ADAMTSFAMILY"/>
</dbReference>
<dbReference type="InterPro" id="IPR045371">
    <property type="entry name" value="ADAMTS_CR_3"/>
</dbReference>
<keyword evidence="9 13" id="KW-0862">Zinc</keyword>
<evidence type="ECO:0000313" key="16">
    <source>
        <dbReference type="EMBL" id="CAK8692752.1"/>
    </source>
</evidence>
<evidence type="ECO:0000256" key="12">
    <source>
        <dbReference type="ARBA" id="ARBA00023180"/>
    </source>
</evidence>
<dbReference type="Pfam" id="PF19236">
    <property type="entry name" value="ADAMTS_CR_3"/>
    <property type="match status" value="1"/>
</dbReference>
<name>A0ABP0GM12_CLALP</name>
<dbReference type="SUPFAM" id="SSF82895">
    <property type="entry name" value="TSP-1 type 1 repeat"/>
    <property type="match status" value="6"/>
</dbReference>
<organism evidence="16 17">
    <name type="scientific">Clavelina lepadiformis</name>
    <name type="common">Light-bulb sea squirt</name>
    <name type="synonym">Ascidia lepadiformis</name>
    <dbReference type="NCBI Taxonomy" id="159417"/>
    <lineage>
        <taxon>Eukaryota</taxon>
        <taxon>Metazoa</taxon>
        <taxon>Chordata</taxon>
        <taxon>Tunicata</taxon>
        <taxon>Ascidiacea</taxon>
        <taxon>Aplousobranchia</taxon>
        <taxon>Clavelinidae</taxon>
        <taxon>Clavelina</taxon>
    </lineage>
</organism>
<dbReference type="InterPro" id="IPR000884">
    <property type="entry name" value="TSP1_rpt"/>
</dbReference>
<dbReference type="InterPro" id="IPR002870">
    <property type="entry name" value="Peptidase_M12B_N"/>
</dbReference>
<dbReference type="Pfam" id="PF05986">
    <property type="entry name" value="ADAMTS_spacer1"/>
    <property type="match status" value="1"/>
</dbReference>
<comment type="caution">
    <text evidence="16">The sequence shown here is derived from an EMBL/GenBank/DDBJ whole genome shotgun (WGS) entry which is preliminary data.</text>
</comment>
<feature type="binding site" evidence="13">
    <location>
        <position position="470"/>
    </location>
    <ligand>
        <name>Zn(2+)</name>
        <dbReference type="ChEBI" id="CHEBI:29105"/>
        <note>catalytic</note>
    </ligand>
</feature>
<dbReference type="Pfam" id="PF01421">
    <property type="entry name" value="Reprolysin"/>
    <property type="match status" value="1"/>
</dbReference>
<evidence type="ECO:0000256" key="11">
    <source>
        <dbReference type="ARBA" id="ARBA00023157"/>
    </source>
</evidence>
<dbReference type="Pfam" id="PF00090">
    <property type="entry name" value="TSP_1"/>
    <property type="match status" value="1"/>
</dbReference>
<accession>A0ABP0GM12</accession>
<feature type="binding site" evidence="13">
    <location>
        <position position="464"/>
    </location>
    <ligand>
        <name>Zn(2+)</name>
        <dbReference type="ChEBI" id="CHEBI:29105"/>
        <note>catalytic</note>
    </ligand>
</feature>
<evidence type="ECO:0008006" key="18">
    <source>
        <dbReference type="Google" id="ProtNLM"/>
    </source>
</evidence>